<feature type="transmembrane region" description="Helical" evidence="9">
    <location>
        <begin position="521"/>
        <end position="543"/>
    </location>
</feature>
<feature type="transmembrane region" description="Helical" evidence="9">
    <location>
        <begin position="33"/>
        <end position="53"/>
    </location>
</feature>
<evidence type="ECO:0000256" key="9">
    <source>
        <dbReference type="SAM" id="Phobius"/>
    </source>
</evidence>
<keyword evidence="4 9" id="KW-0812">Transmembrane</keyword>
<dbReference type="InterPro" id="IPR004648">
    <property type="entry name" value="Oligpept_transpt"/>
</dbReference>
<feature type="transmembrane region" description="Helical" evidence="9">
    <location>
        <begin position="141"/>
        <end position="161"/>
    </location>
</feature>
<dbReference type="KEGG" id="cqi:110724680"/>
<dbReference type="GeneID" id="110724680"/>
<feature type="transmembrane region" description="Helical" evidence="9">
    <location>
        <begin position="278"/>
        <end position="303"/>
    </location>
</feature>
<evidence type="ECO:0000256" key="8">
    <source>
        <dbReference type="ARBA" id="ARBA00023136"/>
    </source>
</evidence>
<evidence type="ECO:0000256" key="6">
    <source>
        <dbReference type="ARBA" id="ARBA00022927"/>
    </source>
</evidence>
<dbReference type="OrthoDB" id="9986677at2759"/>
<keyword evidence="8 9" id="KW-0472">Membrane</keyword>
<organism evidence="10 11">
    <name type="scientific">Chenopodium quinoa</name>
    <name type="common">Quinoa</name>
    <dbReference type="NCBI Taxonomy" id="63459"/>
    <lineage>
        <taxon>Eukaryota</taxon>
        <taxon>Viridiplantae</taxon>
        <taxon>Streptophyta</taxon>
        <taxon>Embryophyta</taxon>
        <taxon>Tracheophyta</taxon>
        <taxon>Spermatophyta</taxon>
        <taxon>Magnoliopsida</taxon>
        <taxon>eudicotyledons</taxon>
        <taxon>Gunneridae</taxon>
        <taxon>Pentapetalae</taxon>
        <taxon>Caryophyllales</taxon>
        <taxon>Chenopodiaceae</taxon>
        <taxon>Chenopodioideae</taxon>
        <taxon>Atripliceae</taxon>
        <taxon>Chenopodium</taxon>
    </lineage>
</organism>
<evidence type="ECO:0000256" key="7">
    <source>
        <dbReference type="ARBA" id="ARBA00022989"/>
    </source>
</evidence>
<comment type="subcellular location">
    <subcellularLocation>
        <location evidence="1">Membrane</location>
        <topology evidence="1">Multi-pass membrane protein</topology>
    </subcellularLocation>
</comment>
<evidence type="ECO:0000256" key="2">
    <source>
        <dbReference type="ARBA" id="ARBA00005484"/>
    </source>
</evidence>
<dbReference type="Pfam" id="PF03169">
    <property type="entry name" value="OPT"/>
    <property type="match status" value="1"/>
</dbReference>
<feature type="transmembrane region" description="Helical" evidence="9">
    <location>
        <begin position="201"/>
        <end position="217"/>
    </location>
</feature>
<feature type="transmembrane region" description="Helical" evidence="9">
    <location>
        <begin position="409"/>
        <end position="428"/>
    </location>
</feature>
<feature type="transmembrane region" description="Helical" evidence="9">
    <location>
        <begin position="435"/>
        <end position="457"/>
    </location>
</feature>
<evidence type="ECO:0000313" key="10">
    <source>
        <dbReference type="EnsemblPlants" id="AUR62014387-RA:cds"/>
    </source>
</evidence>
<protein>
    <submittedName>
        <fullName evidence="10">Uncharacterized protein</fullName>
    </submittedName>
</protein>
<feature type="transmembrane region" description="Helical" evidence="9">
    <location>
        <begin position="588"/>
        <end position="611"/>
    </location>
</feature>
<evidence type="ECO:0000256" key="4">
    <source>
        <dbReference type="ARBA" id="ARBA00022692"/>
    </source>
</evidence>
<accession>A0A803LK90</accession>
<feature type="transmembrane region" description="Helical" evidence="9">
    <location>
        <begin position="60"/>
        <end position="78"/>
    </location>
</feature>
<dbReference type="OMA" id="PGEFNIK"/>
<evidence type="ECO:0000313" key="11">
    <source>
        <dbReference type="Proteomes" id="UP000596660"/>
    </source>
</evidence>
<keyword evidence="11" id="KW-1185">Reference proteome</keyword>
<dbReference type="Gramene" id="AUR62014387-RA">
    <property type="protein sequence ID" value="AUR62014387-RA:cds"/>
    <property type="gene ID" value="AUR62014387"/>
</dbReference>
<dbReference type="NCBIfam" id="TIGR00727">
    <property type="entry name" value="ISP4_OPT"/>
    <property type="match status" value="1"/>
</dbReference>
<name>A0A803LK90_CHEQI</name>
<comment type="similarity">
    <text evidence="2">Belongs to the oligopeptide OPT transporter (TC 2.A.67.1) family.</text>
</comment>
<proteinExistence type="inferred from homology"/>
<dbReference type="GO" id="GO:0035673">
    <property type="term" value="F:oligopeptide transmembrane transporter activity"/>
    <property type="evidence" value="ECO:0007669"/>
    <property type="project" value="InterPro"/>
</dbReference>
<dbReference type="EnsemblPlants" id="AUR62014387-RA">
    <property type="protein sequence ID" value="AUR62014387-RA:cds"/>
    <property type="gene ID" value="AUR62014387"/>
</dbReference>
<evidence type="ECO:0000256" key="3">
    <source>
        <dbReference type="ARBA" id="ARBA00022448"/>
    </source>
</evidence>
<feature type="transmembrane region" description="Helical" evidence="9">
    <location>
        <begin position="639"/>
        <end position="659"/>
    </location>
</feature>
<reference evidence="10" key="1">
    <citation type="journal article" date="2017" name="Nature">
        <title>The genome of Chenopodium quinoa.</title>
        <authorList>
            <person name="Jarvis D.E."/>
            <person name="Ho Y.S."/>
            <person name="Lightfoot D.J."/>
            <person name="Schmoeckel S.M."/>
            <person name="Li B."/>
            <person name="Borm T.J.A."/>
            <person name="Ohyanagi H."/>
            <person name="Mineta K."/>
            <person name="Michell C.T."/>
            <person name="Saber N."/>
            <person name="Kharbatia N.M."/>
            <person name="Rupper R.R."/>
            <person name="Sharp A.R."/>
            <person name="Dally N."/>
            <person name="Boughton B.A."/>
            <person name="Woo Y.H."/>
            <person name="Gao G."/>
            <person name="Schijlen E.G.W.M."/>
            <person name="Guo X."/>
            <person name="Momin A.A."/>
            <person name="Negrao S."/>
            <person name="Al-Babili S."/>
            <person name="Gehring C."/>
            <person name="Roessner U."/>
            <person name="Jung C."/>
            <person name="Murphy K."/>
            <person name="Arold S.T."/>
            <person name="Gojobori T."/>
            <person name="van der Linden C.G."/>
            <person name="van Loo E.N."/>
            <person name="Jellen E.N."/>
            <person name="Maughan P.J."/>
            <person name="Tester M."/>
        </authorList>
    </citation>
    <scope>NUCLEOTIDE SEQUENCE [LARGE SCALE GENOMIC DNA]</scope>
    <source>
        <strain evidence="10">cv. PI 614886</strain>
    </source>
</reference>
<keyword evidence="3" id="KW-0813">Transport</keyword>
<feature type="transmembrane region" description="Helical" evidence="9">
    <location>
        <begin position="671"/>
        <end position="692"/>
    </location>
</feature>
<dbReference type="Proteomes" id="UP000596660">
    <property type="component" value="Unplaced"/>
</dbReference>
<dbReference type="RefSeq" id="XP_021759814.1">
    <property type="nucleotide sequence ID" value="XM_021904122.1"/>
</dbReference>
<keyword evidence="5" id="KW-0571">Peptide transport</keyword>
<gene>
    <name evidence="10" type="primary">LOC110724680</name>
</gene>
<evidence type="ECO:0000256" key="1">
    <source>
        <dbReference type="ARBA" id="ARBA00004141"/>
    </source>
</evidence>
<feature type="transmembrane region" description="Helical" evidence="9">
    <location>
        <begin position="354"/>
        <end position="376"/>
    </location>
</feature>
<feature type="transmembrane region" description="Helical" evidence="9">
    <location>
        <begin position="107"/>
        <end position="129"/>
    </location>
</feature>
<keyword evidence="6" id="KW-0653">Protein transport</keyword>
<dbReference type="GO" id="GO:0015031">
    <property type="term" value="P:protein transport"/>
    <property type="evidence" value="ECO:0007669"/>
    <property type="project" value="UniProtKB-KW"/>
</dbReference>
<reference evidence="10" key="2">
    <citation type="submission" date="2021-03" db="UniProtKB">
        <authorList>
            <consortium name="EnsemblPlants"/>
        </authorList>
    </citation>
    <scope>IDENTIFICATION</scope>
</reference>
<evidence type="ECO:0000256" key="5">
    <source>
        <dbReference type="ARBA" id="ARBA00022856"/>
    </source>
</evidence>
<sequence length="727" mass="81546">MVETENIEENSPIEEVRLTVSNTDDPTLPVWTFRMWFLGIISCVLLSFLNTYFSYQDQPLVITMITIQVATLPIGRLMERTITTRKFKLGGWEFSFNPGPFNMKEHVLISMFANAGSAFGSGTAYAVGIVDIIKVFYMRKITFLASWILIITTQVLGYGWAGILRKYVVDPAEMWWPGSLVQVSLFRALHDKQDSKSDKSLTRSQFFAIALICAFSWQLVPGYLFPTISNLAIICLAFPKSVVAHQIGSGNKGLGIGAFAFDWNVVAAFNGSPLVTPFFAIVNIAAGYALIMYFIIPIAYWGFNLYNAKTFPFFSSHLFTAAGTRYDVRAIVNNKFELDLGAYAKYGRVNLSMFFALTYGLGFAAVVATLTHVALFNDKDIYKQFRASSSRKEDIHTKLMKRYKDIPNWWFYILLVASFALSLVLCIFMKDQIQMPWWALIFASGLAFLFTLPVSVITATTNQTPGLNIITEYLMGLILPGRPIANVCFKTYGYMSMAQAVSFLNDFKLGHYMKVPPRSMFLVQFIGTIIAGTVNLLAAWYFLNTVPHICQDQLLPPGSTWTCPNDNVFFDASVIWGLLGPRRMFGSLGTYSSINWFFLVGIVGPLLIWLLHKAFPQHKWIPLINLPVLLGSTGNMPPASAINFTTWIFIGFIFNYVVLRYRKKWWQKYNYILSAALDAGVAFMTVLLYFALGKVGGISWWGSGSEYCDLASCPTAKGVVSDGCPVF</sequence>
<keyword evidence="7 9" id="KW-1133">Transmembrane helix</keyword>
<dbReference type="PANTHER" id="PTHR22601">
    <property type="entry name" value="ISP4 LIKE PROTEIN"/>
    <property type="match status" value="1"/>
</dbReference>
<feature type="transmembrane region" description="Helical" evidence="9">
    <location>
        <begin position="254"/>
        <end position="272"/>
    </location>
</feature>
<dbReference type="NCBIfam" id="TIGR00728">
    <property type="entry name" value="OPT_sfam"/>
    <property type="match status" value="1"/>
</dbReference>
<dbReference type="GO" id="GO:0016020">
    <property type="term" value="C:membrane"/>
    <property type="evidence" value="ECO:0007669"/>
    <property type="project" value="UniProtKB-SubCell"/>
</dbReference>
<dbReference type="InterPro" id="IPR004813">
    <property type="entry name" value="OPT"/>
</dbReference>
<dbReference type="AlphaFoldDB" id="A0A803LK90"/>